<evidence type="ECO:0000259" key="4">
    <source>
        <dbReference type="Pfam" id="PF00905"/>
    </source>
</evidence>
<dbReference type="RefSeq" id="WP_347937413.1">
    <property type="nucleotide sequence ID" value="NZ_CP158160.1"/>
</dbReference>
<dbReference type="Gene3D" id="3.40.710.10">
    <property type="entry name" value="DD-peptidase/beta-lactamase superfamily"/>
    <property type="match status" value="1"/>
</dbReference>
<feature type="domain" description="Penicillin-binding protein transpeptidase" evidence="4">
    <location>
        <begin position="222"/>
        <end position="515"/>
    </location>
</feature>
<keyword evidence="2" id="KW-0645">Protease</keyword>
<protein>
    <submittedName>
        <fullName evidence="6">Penicillin-binding protein 2</fullName>
    </submittedName>
</protein>
<keyword evidence="2" id="KW-0121">Carboxypeptidase</keyword>
<feature type="domain" description="Penicillin-binding protein dimerisation" evidence="5">
    <location>
        <begin position="33"/>
        <end position="180"/>
    </location>
</feature>
<dbReference type="EMBL" id="JBDXMI010000001">
    <property type="protein sequence ID" value="MEO9383256.1"/>
    <property type="molecule type" value="Genomic_DNA"/>
</dbReference>
<proteinExistence type="predicted"/>
<comment type="caution">
    <text evidence="6">The sequence shown here is derived from an EMBL/GenBank/DDBJ whole genome shotgun (WGS) entry which is preliminary data.</text>
</comment>
<dbReference type="InterPro" id="IPR005311">
    <property type="entry name" value="PBP_dimer"/>
</dbReference>
<dbReference type="InterPro" id="IPR012338">
    <property type="entry name" value="Beta-lactam/transpept-like"/>
</dbReference>
<evidence type="ECO:0000256" key="1">
    <source>
        <dbReference type="ARBA" id="ARBA00004370"/>
    </source>
</evidence>
<dbReference type="PANTHER" id="PTHR30627:SF1">
    <property type="entry name" value="PEPTIDOGLYCAN D,D-TRANSPEPTIDASE FTSI"/>
    <property type="match status" value="1"/>
</dbReference>
<evidence type="ECO:0000259" key="5">
    <source>
        <dbReference type="Pfam" id="PF03717"/>
    </source>
</evidence>
<accession>A0ABV0IPP7</accession>
<name>A0ABV0IPP7_9NEIS</name>
<dbReference type="Gene3D" id="3.30.450.330">
    <property type="match status" value="1"/>
</dbReference>
<dbReference type="InterPro" id="IPR036138">
    <property type="entry name" value="PBP_dimer_sf"/>
</dbReference>
<evidence type="ECO:0000256" key="2">
    <source>
        <dbReference type="ARBA" id="ARBA00022645"/>
    </source>
</evidence>
<dbReference type="Proteomes" id="UP001462502">
    <property type="component" value="Unassembled WGS sequence"/>
</dbReference>
<reference evidence="6 7" key="1">
    <citation type="submission" date="2024-05" db="EMBL/GenBank/DDBJ databases">
        <authorList>
            <person name="De Oliveira J.P."/>
            <person name="Noriler S.A."/>
            <person name="De Oliveira A.G."/>
            <person name="Sipoli D.S."/>
        </authorList>
    </citation>
    <scope>NUCLEOTIDE SEQUENCE [LARGE SCALE GENOMIC DNA]</scope>
    <source>
        <strain evidence="6 7">LABIM192</strain>
    </source>
</reference>
<comment type="subcellular location">
    <subcellularLocation>
        <location evidence="1">Membrane</location>
    </subcellularLocation>
</comment>
<keyword evidence="3" id="KW-0472">Membrane</keyword>
<organism evidence="6 7">
    <name type="scientific">Chromobacterium phragmitis</name>
    <dbReference type="NCBI Taxonomy" id="2202141"/>
    <lineage>
        <taxon>Bacteria</taxon>
        <taxon>Pseudomonadati</taxon>
        <taxon>Pseudomonadota</taxon>
        <taxon>Betaproteobacteria</taxon>
        <taxon>Neisseriales</taxon>
        <taxon>Chromobacteriaceae</taxon>
        <taxon>Chromobacterium</taxon>
    </lineage>
</organism>
<evidence type="ECO:0000313" key="6">
    <source>
        <dbReference type="EMBL" id="MEO9383256.1"/>
    </source>
</evidence>
<dbReference type="Pfam" id="PF03717">
    <property type="entry name" value="PBP_dimer"/>
    <property type="match status" value="1"/>
</dbReference>
<dbReference type="Gene3D" id="3.90.1310.10">
    <property type="entry name" value="Penicillin-binding protein 2a (Domain 2)"/>
    <property type="match status" value="1"/>
</dbReference>
<sequence length="546" mass="58900">MLALPIRAAFLQLFQQDFLQKQGDIRFLRALTLEASRGRIVDRNGQLLASSSPVKSLWANPEIMQPLGISQLRNLAELLDVSPEALNRKLIASGREFVYLKRRLDPRTAQDILDMRIPGIFAETEFMRFYPSGESTAHVIGLSGSEGKGQEGIELSQDGQLTGRNGSRQVLKDLRGQIIADASRAIPPTHGKTVELALDARIQYQAHKAISSAVQAHKARSGSVIVLDAKNGELLAAANYPAFNPNNRQSAAPEDMRNRGIVDAFEAGSVMKPFAMALALEDGHATLHTMLDTRSYKIGPATVRDVAPRASLDMLGIMQKSSNVGTSKLALMSTPERFWRFYNDLGFGRKPGTGFPGESSGTLRDWKTWRQIDQATMSFGYGVSGSLLQLARAFTVFANGGLLLPVSLYPQTMEAPSRRVVSERTAALMRDLLVANSQAGGGAAAARVPGYSMGGKPGTARKLVDGRYVADKHRASFIGFAPGKSPRIIVAVTVDEPSAGQYYGGAVAAPIFSRVAGDALRLLNIQPDAPGQPILPPMPQDIPADI</sequence>
<keyword evidence="7" id="KW-1185">Reference proteome</keyword>
<dbReference type="PANTHER" id="PTHR30627">
    <property type="entry name" value="PEPTIDOGLYCAN D,D-TRANSPEPTIDASE"/>
    <property type="match status" value="1"/>
</dbReference>
<dbReference type="Pfam" id="PF00905">
    <property type="entry name" value="Transpeptidase"/>
    <property type="match status" value="1"/>
</dbReference>
<gene>
    <name evidence="6" type="ORF">ABI908_03875</name>
</gene>
<keyword evidence="2" id="KW-0378">Hydrolase</keyword>
<dbReference type="InterPro" id="IPR001460">
    <property type="entry name" value="PCN-bd_Tpept"/>
</dbReference>
<evidence type="ECO:0000256" key="3">
    <source>
        <dbReference type="ARBA" id="ARBA00023136"/>
    </source>
</evidence>
<dbReference type="InterPro" id="IPR050515">
    <property type="entry name" value="Beta-lactam/transpept"/>
</dbReference>
<dbReference type="Gene3D" id="1.10.150.770">
    <property type="match status" value="1"/>
</dbReference>
<evidence type="ECO:0000313" key="7">
    <source>
        <dbReference type="Proteomes" id="UP001462502"/>
    </source>
</evidence>
<dbReference type="SUPFAM" id="SSF56601">
    <property type="entry name" value="beta-lactamase/transpeptidase-like"/>
    <property type="match status" value="1"/>
</dbReference>
<dbReference type="SUPFAM" id="SSF56519">
    <property type="entry name" value="Penicillin binding protein dimerisation domain"/>
    <property type="match status" value="1"/>
</dbReference>